<protein>
    <submittedName>
        <fullName evidence="3">Uncharacterized protein</fullName>
    </submittedName>
</protein>
<dbReference type="AlphaFoldDB" id="A0A914DWD2"/>
<name>A0A914DWD2_9BILA</name>
<proteinExistence type="predicted"/>
<keyword evidence="1" id="KW-0732">Signal</keyword>
<dbReference type="Proteomes" id="UP000887540">
    <property type="component" value="Unplaced"/>
</dbReference>
<organism evidence="2 3">
    <name type="scientific">Acrobeloides nanus</name>
    <dbReference type="NCBI Taxonomy" id="290746"/>
    <lineage>
        <taxon>Eukaryota</taxon>
        <taxon>Metazoa</taxon>
        <taxon>Ecdysozoa</taxon>
        <taxon>Nematoda</taxon>
        <taxon>Chromadorea</taxon>
        <taxon>Rhabditida</taxon>
        <taxon>Tylenchina</taxon>
        <taxon>Cephalobomorpha</taxon>
        <taxon>Cephaloboidea</taxon>
        <taxon>Cephalobidae</taxon>
        <taxon>Acrobeloides</taxon>
    </lineage>
</organism>
<feature type="signal peptide" evidence="1">
    <location>
        <begin position="1"/>
        <end position="25"/>
    </location>
</feature>
<reference evidence="3" key="1">
    <citation type="submission" date="2022-11" db="UniProtKB">
        <authorList>
            <consortium name="WormBaseParasite"/>
        </authorList>
    </citation>
    <scope>IDENTIFICATION</scope>
</reference>
<feature type="chain" id="PRO_5037506562" evidence="1">
    <location>
        <begin position="26"/>
        <end position="71"/>
    </location>
</feature>
<keyword evidence="2" id="KW-1185">Reference proteome</keyword>
<evidence type="ECO:0000313" key="3">
    <source>
        <dbReference type="WBParaSite" id="ACRNAN_scaffold4019.g11349.t1"/>
    </source>
</evidence>
<evidence type="ECO:0000256" key="1">
    <source>
        <dbReference type="SAM" id="SignalP"/>
    </source>
</evidence>
<dbReference type="WBParaSite" id="ACRNAN_scaffold4019.g11349.t1">
    <property type="protein sequence ID" value="ACRNAN_scaffold4019.g11349.t1"/>
    <property type="gene ID" value="ACRNAN_scaffold4019.g11349"/>
</dbReference>
<accession>A0A914DWD2</accession>
<sequence length="71" mass="7473">MSKVICYTVLVVFMIALVNIDLIMAETCATDGINNCGGSCIAKIILAHALIVDSEIKISPFGATSGAYFNC</sequence>
<evidence type="ECO:0000313" key="2">
    <source>
        <dbReference type="Proteomes" id="UP000887540"/>
    </source>
</evidence>